<dbReference type="Gene3D" id="3.40.50.2000">
    <property type="entry name" value="Glycogen Phosphorylase B"/>
    <property type="match status" value="2"/>
</dbReference>
<dbReference type="InterPro" id="IPR028098">
    <property type="entry name" value="Glyco_trans_4-like_N"/>
</dbReference>
<sequence>MNKERILVMAHGHPDFSKGGGEIAAYNLFKGYLDQPEVEDAWFLARADLGRGATGRIGKRRDKEYLWEQSTPEVVNFRAANRFETVGYFAELLRALRPTVVHAHHYLHLGLEFLQVVKRVDPNIRIVLTLHEYLGICLQNGQMVKRGSLRLCHSSDYQDCHNCFPEFSAEDFWLRKHRIMWFFDLVDQFVAPSEFLRQRYIDWGIAPERITVIENGQNDTVALPPRPLEEGETRNRFGFFGQVNPYKGVDVLLQAANRLSRKERKNFVLEIHGANLENQTETFREKIADLRAPLEKHGTLEWVGPYEMTQLPVRMRSVDWVVVPSIWWENSPMVIQEAFALGRPVIVSDIGGMAEKVTDGVNGRHVQTGNPTAWSKMLLELATTPGEWERLRGGIEKPITHAECARIHLGLISG</sequence>
<evidence type="ECO:0000259" key="1">
    <source>
        <dbReference type="Pfam" id="PF00534"/>
    </source>
</evidence>
<dbReference type="CDD" id="cd03823">
    <property type="entry name" value="GT4_ExpE7-like"/>
    <property type="match status" value="1"/>
</dbReference>
<accession>A0ABT3AQ92</accession>
<dbReference type="Proteomes" id="UP001320899">
    <property type="component" value="Unassembled WGS sequence"/>
</dbReference>
<reference evidence="3 4" key="1">
    <citation type="submission" date="2022-10" db="EMBL/GenBank/DDBJ databases">
        <title>Ruegeria sp. nov., isolated from ocean surface sediments.</title>
        <authorList>
            <person name="He W."/>
            <person name="Xue H.-P."/>
            <person name="Zhang D.-F."/>
        </authorList>
    </citation>
    <scope>NUCLEOTIDE SEQUENCE [LARGE SCALE GENOMIC DNA]</scope>
    <source>
        <strain evidence="3 4">XHP0148</strain>
    </source>
</reference>
<feature type="domain" description="Glycosyltransferase subfamily 4-like N-terminal" evidence="2">
    <location>
        <begin position="71"/>
        <end position="216"/>
    </location>
</feature>
<dbReference type="Pfam" id="PF13439">
    <property type="entry name" value="Glyco_transf_4"/>
    <property type="match status" value="1"/>
</dbReference>
<evidence type="ECO:0000313" key="3">
    <source>
        <dbReference type="EMBL" id="MCV2890869.1"/>
    </source>
</evidence>
<dbReference type="Pfam" id="PF00534">
    <property type="entry name" value="Glycos_transf_1"/>
    <property type="match status" value="1"/>
</dbReference>
<dbReference type="PANTHER" id="PTHR12526:SF638">
    <property type="entry name" value="SPORE COAT PROTEIN SA"/>
    <property type="match status" value="1"/>
</dbReference>
<protein>
    <submittedName>
        <fullName evidence="3">Glycosyltransferase family 4 protein</fullName>
    </submittedName>
</protein>
<dbReference type="EMBL" id="JAOWLB010000023">
    <property type="protein sequence ID" value="MCV2890869.1"/>
    <property type="molecule type" value="Genomic_DNA"/>
</dbReference>
<evidence type="ECO:0000313" key="4">
    <source>
        <dbReference type="Proteomes" id="UP001320899"/>
    </source>
</evidence>
<keyword evidence="4" id="KW-1185">Reference proteome</keyword>
<dbReference type="SUPFAM" id="SSF53756">
    <property type="entry name" value="UDP-Glycosyltransferase/glycogen phosphorylase"/>
    <property type="match status" value="1"/>
</dbReference>
<evidence type="ECO:0000259" key="2">
    <source>
        <dbReference type="Pfam" id="PF13439"/>
    </source>
</evidence>
<proteinExistence type="predicted"/>
<dbReference type="PANTHER" id="PTHR12526">
    <property type="entry name" value="GLYCOSYLTRANSFERASE"/>
    <property type="match status" value="1"/>
</dbReference>
<gene>
    <name evidence="3" type="ORF">OE747_21260</name>
</gene>
<comment type="caution">
    <text evidence="3">The sequence shown here is derived from an EMBL/GenBank/DDBJ whole genome shotgun (WGS) entry which is preliminary data.</text>
</comment>
<name>A0ABT3AQ92_9RHOB</name>
<dbReference type="RefSeq" id="WP_263830484.1">
    <property type="nucleotide sequence ID" value="NZ_JAOWLB010000023.1"/>
</dbReference>
<feature type="domain" description="Glycosyl transferase family 1" evidence="1">
    <location>
        <begin position="228"/>
        <end position="385"/>
    </location>
</feature>
<organism evidence="3 4">
    <name type="scientific">Ruegeria aquimaris</name>
    <dbReference type="NCBI Taxonomy" id="2984333"/>
    <lineage>
        <taxon>Bacteria</taxon>
        <taxon>Pseudomonadati</taxon>
        <taxon>Pseudomonadota</taxon>
        <taxon>Alphaproteobacteria</taxon>
        <taxon>Rhodobacterales</taxon>
        <taxon>Roseobacteraceae</taxon>
        <taxon>Ruegeria</taxon>
    </lineage>
</organism>
<dbReference type="InterPro" id="IPR001296">
    <property type="entry name" value="Glyco_trans_1"/>
</dbReference>